<evidence type="ECO:0000256" key="1">
    <source>
        <dbReference type="SAM" id="MobiDB-lite"/>
    </source>
</evidence>
<name>A0A7R8W7R7_9CRUS</name>
<dbReference type="AlphaFoldDB" id="A0A7R8W7R7"/>
<protein>
    <submittedName>
        <fullName evidence="2">Uncharacterized protein</fullName>
    </submittedName>
</protein>
<organism evidence="2">
    <name type="scientific">Cyprideis torosa</name>
    <dbReference type="NCBI Taxonomy" id="163714"/>
    <lineage>
        <taxon>Eukaryota</taxon>
        <taxon>Metazoa</taxon>
        <taxon>Ecdysozoa</taxon>
        <taxon>Arthropoda</taxon>
        <taxon>Crustacea</taxon>
        <taxon>Oligostraca</taxon>
        <taxon>Ostracoda</taxon>
        <taxon>Podocopa</taxon>
        <taxon>Podocopida</taxon>
        <taxon>Cytherocopina</taxon>
        <taxon>Cytheroidea</taxon>
        <taxon>Cytherideidae</taxon>
        <taxon>Cyprideis</taxon>
    </lineage>
</organism>
<reference evidence="2" key="1">
    <citation type="submission" date="2020-11" db="EMBL/GenBank/DDBJ databases">
        <authorList>
            <person name="Tran Van P."/>
        </authorList>
    </citation>
    <scope>NUCLEOTIDE SEQUENCE</scope>
</reference>
<accession>A0A7R8W7R7</accession>
<feature type="region of interest" description="Disordered" evidence="1">
    <location>
        <begin position="84"/>
        <end position="103"/>
    </location>
</feature>
<gene>
    <name evidence="2" type="ORF">CTOB1V02_LOCUS4436</name>
</gene>
<sequence length="398" mass="43470">MESGPVPVDLIKKATDRSLHRVQAPAEEAGGQINHGLEEPLLGQKDIQRRASLGSEGDPAKSLSWVRRGFSEEPLLGQKEIQRRASLGLEGDPGKSLSWVRRRSSEEPLLGQKGIQRRASLGSEGDPAKSLSWVRRGSSEEPLLGQKEIQRRASLGSEGDPAKSLSWTARPASKQSLLCSMHTGADGRKCLQENLGILGERRVVKVLAISLVKEKARVVYHHREAAALAARKSRVERVTMKKGSGNIDKSRVVFKHVSSLCIDAGRGLGSEVLRLLSSPRREESSAQQIAARIAIRNLGLSHMVPRMSLVSAFNLRPKSLVRLLTPVEYGSVRVISPATMAANCSGIQPFVPVHPSYLVTEGRLWNMGALRDHHASLNELATLTVDFEAIRLVHLQLA</sequence>
<feature type="region of interest" description="Disordered" evidence="1">
    <location>
        <begin position="110"/>
        <end position="139"/>
    </location>
</feature>
<dbReference type="EMBL" id="OB660848">
    <property type="protein sequence ID" value="CAD7226518.1"/>
    <property type="molecule type" value="Genomic_DNA"/>
</dbReference>
<evidence type="ECO:0000313" key="2">
    <source>
        <dbReference type="EMBL" id="CAD7226518.1"/>
    </source>
</evidence>
<feature type="compositionally biased region" description="Basic and acidic residues" evidence="1">
    <location>
        <begin position="10"/>
        <end position="19"/>
    </location>
</feature>
<feature type="region of interest" description="Disordered" evidence="1">
    <location>
        <begin position="1"/>
        <end position="61"/>
    </location>
</feature>
<proteinExistence type="predicted"/>